<dbReference type="GeneID" id="63742078"/>
<evidence type="ECO:0000313" key="7">
    <source>
        <dbReference type="Proteomes" id="UP000030816"/>
    </source>
</evidence>
<dbReference type="Proteomes" id="UP000030816">
    <property type="component" value="Unassembled WGS sequence"/>
</dbReference>
<dbReference type="GO" id="GO:0090575">
    <property type="term" value="C:RNA polymerase II transcription regulator complex"/>
    <property type="evidence" value="ECO:0007669"/>
    <property type="project" value="TreeGrafter"/>
</dbReference>
<dbReference type="CDD" id="cd14688">
    <property type="entry name" value="bZIP_YAP"/>
    <property type="match status" value="1"/>
</dbReference>
<feature type="region of interest" description="Disordered" evidence="4">
    <location>
        <begin position="203"/>
        <end position="264"/>
    </location>
</feature>
<dbReference type="EMBL" id="AZHE01000033">
    <property type="protein sequence ID" value="KHN94568.1"/>
    <property type="molecule type" value="Genomic_DNA"/>
</dbReference>
<keyword evidence="3" id="KW-0175">Coiled coil</keyword>
<dbReference type="GO" id="GO:0001228">
    <property type="term" value="F:DNA-binding transcription activator activity, RNA polymerase II-specific"/>
    <property type="evidence" value="ECO:0007669"/>
    <property type="project" value="TreeGrafter"/>
</dbReference>
<dbReference type="PANTHER" id="PTHR40621">
    <property type="entry name" value="TRANSCRIPTION FACTOR KAPC-RELATED"/>
    <property type="match status" value="1"/>
</dbReference>
<dbReference type="AlphaFoldDB" id="A0A0B2WKU3"/>
<dbReference type="STRING" id="1081103.A0A0B2WKU3"/>
<dbReference type="GO" id="GO:0000976">
    <property type="term" value="F:transcription cis-regulatory region binding"/>
    <property type="evidence" value="ECO:0007669"/>
    <property type="project" value="InterPro"/>
</dbReference>
<dbReference type="RefSeq" id="XP_040675634.1">
    <property type="nucleotide sequence ID" value="XM_040826421.1"/>
</dbReference>
<feature type="coiled-coil region" evidence="3">
    <location>
        <begin position="148"/>
        <end position="175"/>
    </location>
</feature>
<accession>A0A0B2WKU3</accession>
<dbReference type="SUPFAM" id="SSF57959">
    <property type="entry name" value="Leucine zipper domain"/>
    <property type="match status" value="1"/>
</dbReference>
<reference evidence="6 7" key="1">
    <citation type="journal article" date="2014" name="Proc. Natl. Acad. Sci. U.S.A.">
        <title>Trajectory and genomic determinants of fungal-pathogen speciation and host adaptation.</title>
        <authorList>
            <person name="Hu X."/>
            <person name="Xiao G."/>
            <person name="Zheng P."/>
            <person name="Shang Y."/>
            <person name="Su Y."/>
            <person name="Zhang X."/>
            <person name="Liu X."/>
            <person name="Zhan S."/>
            <person name="St Leger R.J."/>
            <person name="Wang C."/>
        </authorList>
    </citation>
    <scope>NUCLEOTIDE SEQUENCE [LARGE SCALE GENOMIC DNA]</scope>
    <source>
        <strain evidence="6 7">ARSEF 1941</strain>
    </source>
</reference>
<feature type="region of interest" description="Disordered" evidence="4">
    <location>
        <begin position="101"/>
        <end position="129"/>
    </location>
</feature>
<dbReference type="Gene3D" id="1.20.5.170">
    <property type="match status" value="1"/>
</dbReference>
<dbReference type="PANTHER" id="PTHR40621:SF6">
    <property type="entry name" value="AP-1-LIKE TRANSCRIPTION FACTOR YAP1-RELATED"/>
    <property type="match status" value="1"/>
</dbReference>
<proteinExistence type="predicted"/>
<feature type="compositionally biased region" description="Basic and acidic residues" evidence="4">
    <location>
        <begin position="244"/>
        <end position="253"/>
    </location>
</feature>
<gene>
    <name evidence="6" type="ORF">MAM_07623</name>
</gene>
<keyword evidence="7" id="KW-1185">Reference proteome</keyword>
<evidence type="ECO:0000259" key="5">
    <source>
        <dbReference type="PROSITE" id="PS00036"/>
    </source>
</evidence>
<dbReference type="HOGENOM" id="CLU_1065902_0_0_1"/>
<dbReference type="OrthoDB" id="4941000at2759"/>
<comment type="caution">
    <text evidence="6">The sequence shown here is derived from an EMBL/GenBank/DDBJ whole genome shotgun (WGS) entry which is preliminary data.</text>
</comment>
<evidence type="ECO:0000313" key="6">
    <source>
        <dbReference type="EMBL" id="KHN94568.1"/>
    </source>
</evidence>
<comment type="subcellular location">
    <subcellularLocation>
        <location evidence="1">Nucleus</location>
    </subcellularLocation>
</comment>
<protein>
    <submittedName>
        <fullName evidence="6">BZIP transcription factor, bZIP-1</fullName>
    </submittedName>
</protein>
<name>A0A0B2WKU3_METAS</name>
<sequence length="317" mass="33346">MMGTSGTGHFLARRAAAYADALVAVHRSFPGGDVFVNMARGSSGPNSSSPGGPPFRADVSDLYGVACPLELETGPAKPADANASGSPCGATPNTAIAIPRGETDTWHPCSRDAANPAPDGPGSPEHEAARARVKKRQAQNRAAQRAFRQRKERRIKDLEDRVAELERTTKETVLDNKRRRLRLRDLLVENQVLRAALAADAPASAPAPGRRCSGRAVPSLRSDPASAGGRVGWLESDADLGAGDEARGKERSARVGPARGPGDESTGCLAWSGVCRLMLAEDTIVGQLRRLESATDDRLLGHETCGSADRANSPGCC</sequence>
<evidence type="ECO:0000256" key="3">
    <source>
        <dbReference type="SAM" id="Coils"/>
    </source>
</evidence>
<dbReference type="PROSITE" id="PS00036">
    <property type="entry name" value="BZIP_BASIC"/>
    <property type="match status" value="1"/>
</dbReference>
<dbReference type="InterPro" id="IPR004827">
    <property type="entry name" value="bZIP"/>
</dbReference>
<organism evidence="6 7">
    <name type="scientific">Metarhizium album (strain ARSEF 1941)</name>
    <dbReference type="NCBI Taxonomy" id="1081103"/>
    <lineage>
        <taxon>Eukaryota</taxon>
        <taxon>Fungi</taxon>
        <taxon>Dikarya</taxon>
        <taxon>Ascomycota</taxon>
        <taxon>Pezizomycotina</taxon>
        <taxon>Sordariomycetes</taxon>
        <taxon>Hypocreomycetidae</taxon>
        <taxon>Hypocreales</taxon>
        <taxon>Clavicipitaceae</taxon>
        <taxon>Metarhizium</taxon>
    </lineage>
</organism>
<evidence type="ECO:0000256" key="1">
    <source>
        <dbReference type="ARBA" id="ARBA00004123"/>
    </source>
</evidence>
<dbReference type="InterPro" id="IPR046347">
    <property type="entry name" value="bZIP_sf"/>
</dbReference>
<dbReference type="InterPro" id="IPR050936">
    <property type="entry name" value="AP-1-like"/>
</dbReference>
<keyword evidence="2" id="KW-0539">Nucleus</keyword>
<feature type="domain" description="BZIP" evidence="5">
    <location>
        <begin position="135"/>
        <end position="150"/>
    </location>
</feature>
<evidence type="ECO:0000256" key="4">
    <source>
        <dbReference type="SAM" id="MobiDB-lite"/>
    </source>
</evidence>
<evidence type="ECO:0000256" key="2">
    <source>
        <dbReference type="ARBA" id="ARBA00023242"/>
    </source>
</evidence>